<dbReference type="InterPro" id="IPR014782">
    <property type="entry name" value="Peptidase_M1_dom"/>
</dbReference>
<feature type="transmembrane region" description="Helical" evidence="1">
    <location>
        <begin position="146"/>
        <end position="168"/>
    </location>
</feature>
<dbReference type="Gene3D" id="1.10.390.10">
    <property type="entry name" value="Neutral Protease Domain 2"/>
    <property type="match status" value="1"/>
</dbReference>
<organism evidence="3 4">
    <name type="scientific">Polymorphobacter multimanifer</name>
    <dbReference type="NCBI Taxonomy" id="1070431"/>
    <lineage>
        <taxon>Bacteria</taxon>
        <taxon>Pseudomonadati</taxon>
        <taxon>Pseudomonadota</taxon>
        <taxon>Alphaproteobacteria</taxon>
        <taxon>Sphingomonadales</taxon>
        <taxon>Sphingosinicellaceae</taxon>
        <taxon>Polymorphobacter</taxon>
    </lineage>
</organism>
<feature type="transmembrane region" description="Helical" evidence="1">
    <location>
        <begin position="322"/>
        <end position="342"/>
    </location>
</feature>
<dbReference type="RefSeq" id="WP_184196362.1">
    <property type="nucleotide sequence ID" value="NZ_JACIIV010000006.1"/>
</dbReference>
<evidence type="ECO:0000313" key="4">
    <source>
        <dbReference type="Proteomes" id="UP000538147"/>
    </source>
</evidence>
<feature type="transmembrane region" description="Helical" evidence="1">
    <location>
        <begin position="56"/>
        <end position="79"/>
    </location>
</feature>
<feature type="transmembrane region" description="Helical" evidence="1">
    <location>
        <begin position="18"/>
        <end position="36"/>
    </location>
</feature>
<keyword evidence="4" id="KW-1185">Reference proteome</keyword>
<sequence length="1197" mass="131567">MFASIAAFELRYQFRNPVFWVVGILFFLLTFGATTLEEISIGGGGNVKVNSPFAIAQVHLVLSIFFMFVTTAFVANVIVRDDESGFGPMVRSTRVSRFDYLIGRFTGASIAAAVAFLAVPLAIVLGSFMPWVDSETVGPNRLADYAYAYGVLALPNVFLTASIFFAVATLTRSMLYSYLGVVVFLIAYLVLVGVLQSRPELRELAAIVEPFGFAAFGNATRYWTATEQNSLTPPIDGSLLANRALWFGIALAAIGLALARFRFGERGLSRRAAAKAAKKEAKLAAVAPVTVATLPATQSTGTAWARLSARTRFEMQMLFRSPAFIVLILAGLFNAGGALWFANEIYGTPSRPATFALVETLFGSFGIIPIIIAIYYSGELVWRDRERKFHEIIDSTPLPGWAYLVPKVIAVAGVLMATLAAGMVAAIIIQLIRGSAAIDFGQWLLWYLLPGTVDMLLLAVLAVFVQALSPNKYVGWALMVLYVVATITLANLGFEHPLYLYGETGRVRFSDMNGDQLGGPAAWWLRLYWGAVALLLAVAAHLLWRRGTEVRLAPRLRRLPSGLMGTPGLIAGAGLLVAIASGSFIYWNTNILNTYRTEDDFELLQADLEKSYLKYENLAQPVTTNIKLAIDLFPAERRLEARGQMLLSNPGTAPITDLHLRITDPRIELLALDIPGATRTLEDKRLGYHIFRLATPLAPGATLPISFRTRRWQQGFTANGDDSGLVANGSFVNNVDFAPLIGMGRSGLLQDRVKRRKYGLPAELRPPRLEDLSATRRSYIGFADWVSAEITLSTDAGQVPLAPGVRTSDVTSGGRRTATFVSKGPILSFFSVQSADYVEKTAQADGVKLSVFHDARHGWNADRMLAAMKASLGYYRTNFGPYQFDHARVVEFPGYASFAQAFAGTMPYSEGIGFLADNGDEDSIDYVTYVTAHEVAHQYWAHQLLGADMQGGTLLSETLAQYSALMVMKQLYGPDKIRRFLKYELDNYLRSRGSEAIEELPLNRVENQGYIHYRKGAVVMYLLADRLGEDRVNALLARLLDEHRFKGAPYPRSTILVDGLKALARTPSERQLVSDLMERITIFDLKATDATTRKLPNNTYETRITIEATKAHADGQGKETPAPLSDIIDIGLFTKRPGQGAFGKTDVLLMERHPIRAGKQELRIITPKPPTFAGIDPYNKYVDRNSDDNVVEVTGGV</sequence>
<reference evidence="3 4" key="1">
    <citation type="submission" date="2020-08" db="EMBL/GenBank/DDBJ databases">
        <title>Genomic Encyclopedia of Type Strains, Phase IV (KMG-IV): sequencing the most valuable type-strain genomes for metagenomic binning, comparative biology and taxonomic classification.</title>
        <authorList>
            <person name="Goeker M."/>
        </authorList>
    </citation>
    <scope>NUCLEOTIDE SEQUENCE [LARGE SCALE GENOMIC DNA]</scope>
    <source>
        <strain evidence="3 4">DSM 102189</strain>
    </source>
</reference>
<feature type="domain" description="Peptidase M1 membrane alanine aminopeptidase" evidence="2">
    <location>
        <begin position="872"/>
        <end position="1048"/>
    </location>
</feature>
<dbReference type="GO" id="GO:0008270">
    <property type="term" value="F:zinc ion binding"/>
    <property type="evidence" value="ECO:0007669"/>
    <property type="project" value="InterPro"/>
</dbReference>
<keyword evidence="1" id="KW-0812">Transmembrane</keyword>
<dbReference type="InterPro" id="IPR027268">
    <property type="entry name" value="Peptidase_M4/M1_CTD_sf"/>
</dbReference>
<keyword evidence="1" id="KW-1133">Transmembrane helix</keyword>
<evidence type="ECO:0000313" key="3">
    <source>
        <dbReference type="EMBL" id="MBB6226860.1"/>
    </source>
</evidence>
<feature type="transmembrane region" description="Helical" evidence="1">
    <location>
        <begin position="100"/>
        <end position="126"/>
    </location>
</feature>
<gene>
    <name evidence="3" type="ORF">FHS79_001022</name>
</gene>
<feature type="transmembrane region" description="Helical" evidence="1">
    <location>
        <begin position="408"/>
        <end position="432"/>
    </location>
</feature>
<dbReference type="SUPFAM" id="SSF55486">
    <property type="entry name" value="Metalloproteases ('zincins'), catalytic domain"/>
    <property type="match status" value="1"/>
</dbReference>
<proteinExistence type="predicted"/>
<evidence type="ECO:0000256" key="1">
    <source>
        <dbReference type="SAM" id="Phobius"/>
    </source>
</evidence>
<dbReference type="Proteomes" id="UP000538147">
    <property type="component" value="Unassembled WGS sequence"/>
</dbReference>
<feature type="transmembrane region" description="Helical" evidence="1">
    <location>
        <begin position="244"/>
        <end position="261"/>
    </location>
</feature>
<feature type="transmembrane region" description="Helical" evidence="1">
    <location>
        <begin position="175"/>
        <end position="195"/>
    </location>
</feature>
<dbReference type="GO" id="GO:0008237">
    <property type="term" value="F:metallopeptidase activity"/>
    <property type="evidence" value="ECO:0007669"/>
    <property type="project" value="InterPro"/>
</dbReference>
<dbReference type="Pfam" id="PF01433">
    <property type="entry name" value="Peptidase_M1"/>
    <property type="match status" value="1"/>
</dbReference>
<dbReference type="AlphaFoldDB" id="A0A841L370"/>
<dbReference type="EMBL" id="JACIIV010000006">
    <property type="protein sequence ID" value="MBB6226860.1"/>
    <property type="molecule type" value="Genomic_DNA"/>
</dbReference>
<name>A0A841L370_9SPHN</name>
<feature type="transmembrane region" description="Helical" evidence="1">
    <location>
        <begin position="354"/>
        <end position="378"/>
    </location>
</feature>
<evidence type="ECO:0000259" key="2">
    <source>
        <dbReference type="Pfam" id="PF01433"/>
    </source>
</evidence>
<feature type="transmembrane region" description="Helical" evidence="1">
    <location>
        <begin position="444"/>
        <end position="466"/>
    </location>
</feature>
<feature type="transmembrane region" description="Helical" evidence="1">
    <location>
        <begin position="565"/>
        <end position="587"/>
    </location>
</feature>
<comment type="caution">
    <text evidence="3">The sequence shown here is derived from an EMBL/GenBank/DDBJ whole genome shotgun (WGS) entry which is preliminary data.</text>
</comment>
<feature type="transmembrane region" description="Helical" evidence="1">
    <location>
        <begin position="527"/>
        <end position="544"/>
    </location>
</feature>
<keyword evidence="1" id="KW-0472">Membrane</keyword>
<dbReference type="PANTHER" id="PTHR43471">
    <property type="entry name" value="ABC TRANSPORTER PERMEASE"/>
    <property type="match status" value="1"/>
</dbReference>
<feature type="transmembrane region" description="Helical" evidence="1">
    <location>
        <begin position="473"/>
        <end position="494"/>
    </location>
</feature>
<protein>
    <submittedName>
        <fullName evidence="3">ABC-type transport system involved in multi-copper enzyme maturation permease subunit</fullName>
    </submittedName>
</protein>
<accession>A0A841L370</accession>